<accession>A0A3S5B7L8</accession>
<evidence type="ECO:0000313" key="2">
    <source>
        <dbReference type="Proteomes" id="UP000784294"/>
    </source>
</evidence>
<protein>
    <submittedName>
        <fullName evidence="1">Uncharacterized protein</fullName>
    </submittedName>
</protein>
<dbReference type="EMBL" id="CAAALY010259058">
    <property type="protein sequence ID" value="VEL38807.1"/>
    <property type="molecule type" value="Genomic_DNA"/>
</dbReference>
<evidence type="ECO:0000313" key="1">
    <source>
        <dbReference type="EMBL" id="VEL38807.1"/>
    </source>
</evidence>
<keyword evidence="2" id="KW-1185">Reference proteome</keyword>
<dbReference type="AlphaFoldDB" id="A0A3S5B7L8"/>
<sequence>MAKLTDDANYDAGETFENVPSRLADAGNHDNCYGRRFRSRCVLPSRPDNKAKLRQRGQPTFINRKETATIPEATTSWSSYLQPPRFVGETMRRDRDRPLGRHSNGPLTPDVVNFYTKLQPIPTLSSLGFLGVVHCSVSP</sequence>
<dbReference type="Proteomes" id="UP000784294">
    <property type="component" value="Unassembled WGS sequence"/>
</dbReference>
<gene>
    <name evidence="1" type="ORF">PXEA_LOCUS32247</name>
</gene>
<reference evidence="1" key="1">
    <citation type="submission" date="2018-11" db="EMBL/GenBank/DDBJ databases">
        <authorList>
            <consortium name="Pathogen Informatics"/>
        </authorList>
    </citation>
    <scope>NUCLEOTIDE SEQUENCE</scope>
</reference>
<comment type="caution">
    <text evidence="1">The sequence shown here is derived from an EMBL/GenBank/DDBJ whole genome shotgun (WGS) entry which is preliminary data.</text>
</comment>
<organism evidence="1 2">
    <name type="scientific">Protopolystoma xenopodis</name>
    <dbReference type="NCBI Taxonomy" id="117903"/>
    <lineage>
        <taxon>Eukaryota</taxon>
        <taxon>Metazoa</taxon>
        <taxon>Spiralia</taxon>
        <taxon>Lophotrochozoa</taxon>
        <taxon>Platyhelminthes</taxon>
        <taxon>Monogenea</taxon>
        <taxon>Polyopisthocotylea</taxon>
        <taxon>Polystomatidea</taxon>
        <taxon>Polystomatidae</taxon>
        <taxon>Protopolystoma</taxon>
    </lineage>
</organism>
<name>A0A3S5B7L8_9PLAT</name>
<proteinExistence type="predicted"/>